<dbReference type="EMBL" id="JAGDFL010000070">
    <property type="protein sequence ID" value="KAG7398821.1"/>
    <property type="molecule type" value="Genomic_DNA"/>
</dbReference>
<dbReference type="AlphaFoldDB" id="A0A8T1WZW0"/>
<sequence length="135" mass="15479">MLRLQCLLNVEEDDVSERVGAVFVPPDERISTLQARIEEEMLATQIQDQPSATLKLYCVQQKRLTYRQNPATKLEELFLDGAVISKCDTSVHEALQGIKQLVPWALVSWYFQDHNFAFPDAIDVVAVWEKNTEIE</sequence>
<evidence type="ECO:0000313" key="1">
    <source>
        <dbReference type="EMBL" id="KAG7398821.1"/>
    </source>
</evidence>
<gene>
    <name evidence="1" type="ORF">PHYBOEH_010335</name>
</gene>
<reference evidence="1" key="1">
    <citation type="submission" date="2021-02" db="EMBL/GenBank/DDBJ databases">
        <authorList>
            <person name="Palmer J.M."/>
        </authorList>
    </citation>
    <scope>NUCLEOTIDE SEQUENCE</scope>
    <source>
        <strain evidence="1">SCRP23</strain>
    </source>
</reference>
<keyword evidence="2" id="KW-1185">Reference proteome</keyword>
<evidence type="ECO:0000313" key="2">
    <source>
        <dbReference type="Proteomes" id="UP000693981"/>
    </source>
</evidence>
<accession>A0A8T1WZW0</accession>
<dbReference type="OrthoDB" id="93347at2759"/>
<proteinExistence type="predicted"/>
<name>A0A8T1WZW0_9STRA</name>
<organism evidence="1 2">
    <name type="scientific">Phytophthora boehmeriae</name>
    <dbReference type="NCBI Taxonomy" id="109152"/>
    <lineage>
        <taxon>Eukaryota</taxon>
        <taxon>Sar</taxon>
        <taxon>Stramenopiles</taxon>
        <taxon>Oomycota</taxon>
        <taxon>Peronosporomycetes</taxon>
        <taxon>Peronosporales</taxon>
        <taxon>Peronosporaceae</taxon>
        <taxon>Phytophthora</taxon>
    </lineage>
</organism>
<protein>
    <submittedName>
        <fullName evidence="1">Uncharacterized protein</fullName>
    </submittedName>
</protein>
<comment type="caution">
    <text evidence="1">The sequence shown here is derived from an EMBL/GenBank/DDBJ whole genome shotgun (WGS) entry which is preliminary data.</text>
</comment>
<dbReference type="Proteomes" id="UP000693981">
    <property type="component" value="Unassembled WGS sequence"/>
</dbReference>